<dbReference type="STRING" id="1210089.GCA_001613165_03169"/>
<dbReference type="SUPFAM" id="SSF54593">
    <property type="entry name" value="Glyoxalase/Bleomycin resistance protein/Dihydroxybiphenyl dioxygenase"/>
    <property type="match status" value="1"/>
</dbReference>
<dbReference type="InterPro" id="IPR029068">
    <property type="entry name" value="Glyas_Bleomycin-R_OHBP_Dase"/>
</dbReference>
<dbReference type="Gene3D" id="3.10.180.10">
    <property type="entry name" value="2,3-Dihydroxybiphenyl 1,2-Dioxygenase, domain 1"/>
    <property type="match status" value="1"/>
</dbReference>
<organism evidence="2 3">
    <name type="scientific">Nocardia mexicana</name>
    <dbReference type="NCBI Taxonomy" id="279262"/>
    <lineage>
        <taxon>Bacteria</taxon>
        <taxon>Bacillati</taxon>
        <taxon>Actinomycetota</taxon>
        <taxon>Actinomycetes</taxon>
        <taxon>Mycobacteriales</taxon>
        <taxon>Nocardiaceae</taxon>
        <taxon>Nocardia</taxon>
    </lineage>
</organism>
<keyword evidence="3" id="KW-1185">Reference proteome</keyword>
<evidence type="ECO:0000259" key="1">
    <source>
        <dbReference type="Pfam" id="PF13468"/>
    </source>
</evidence>
<proteinExistence type="predicted"/>
<evidence type="ECO:0000313" key="2">
    <source>
        <dbReference type="EMBL" id="RDI45375.1"/>
    </source>
</evidence>
<accession>A0A370GNS1</accession>
<name>A0A370GNS1_9NOCA</name>
<dbReference type="RefSeq" id="WP_068020106.1">
    <property type="nucleotide sequence ID" value="NZ_QQAZ01000013.1"/>
</dbReference>
<dbReference type="Proteomes" id="UP000255355">
    <property type="component" value="Unassembled WGS sequence"/>
</dbReference>
<evidence type="ECO:0000313" key="3">
    <source>
        <dbReference type="Proteomes" id="UP000255355"/>
    </source>
</evidence>
<gene>
    <name evidence="2" type="ORF">DFR68_113146</name>
</gene>
<reference evidence="2 3" key="1">
    <citation type="submission" date="2018-07" db="EMBL/GenBank/DDBJ databases">
        <title>Genomic Encyclopedia of Type Strains, Phase IV (KMG-IV): sequencing the most valuable type-strain genomes for metagenomic binning, comparative biology and taxonomic classification.</title>
        <authorList>
            <person name="Goeker M."/>
        </authorList>
    </citation>
    <scope>NUCLEOTIDE SEQUENCE [LARGE SCALE GENOMIC DNA]</scope>
    <source>
        <strain evidence="2 3">DSM 44952</strain>
    </source>
</reference>
<sequence>MTRTLPAIAGLHHVGLVVRDITAARRAYARLGFVIPPATFPALPPAPGTQPQAFGAGNTHAEFRGTFLELATIVDPDSGPAADDIELHVIAAPDEVLVQLTETIEATTSRLRAVLEVREGLHILAFRTADADAAAARLDTVAVPHGAVQRLQRPIETDDGPRSEPIGYFELDEAGTPEGRLAVAEDAPAEILAVQRVPAHPNTAVALTGVHLGVRDDEMSAHAQRYGSYLGARPRQDGPTLVFDLEGSSVTLVPASAVPEAMPDANDVPDGTGFLACTVRVRDRVAAEAHLETNGVPFRTRGGALVVASRDALGAALILEP</sequence>
<dbReference type="InterPro" id="IPR025870">
    <property type="entry name" value="Glyoxalase-like_dom"/>
</dbReference>
<dbReference type="AlphaFoldDB" id="A0A370GNS1"/>
<feature type="domain" description="Glyoxalase-like" evidence="1">
    <location>
        <begin position="11"/>
        <end position="222"/>
    </location>
</feature>
<comment type="caution">
    <text evidence="2">The sequence shown here is derived from an EMBL/GenBank/DDBJ whole genome shotgun (WGS) entry which is preliminary data.</text>
</comment>
<dbReference type="Pfam" id="PF13468">
    <property type="entry name" value="Glyoxalase_3"/>
    <property type="match status" value="1"/>
</dbReference>
<protein>
    <submittedName>
        <fullName evidence="2">Glyoxalase-like protein</fullName>
    </submittedName>
</protein>
<dbReference type="EMBL" id="QQAZ01000013">
    <property type="protein sequence ID" value="RDI45375.1"/>
    <property type="molecule type" value="Genomic_DNA"/>
</dbReference>